<evidence type="ECO:0000256" key="10">
    <source>
        <dbReference type="ARBA" id="ARBA00023077"/>
    </source>
</evidence>
<evidence type="ECO:0000256" key="14">
    <source>
        <dbReference type="PROSITE-ProRule" id="PRU01360"/>
    </source>
</evidence>
<evidence type="ECO:0000256" key="11">
    <source>
        <dbReference type="ARBA" id="ARBA00023136"/>
    </source>
</evidence>
<keyword evidence="7 17" id="KW-0732">Signal</keyword>
<dbReference type="GO" id="GO:0015344">
    <property type="term" value="F:siderophore uptake transmembrane transporter activity"/>
    <property type="evidence" value="ECO:0007669"/>
    <property type="project" value="TreeGrafter"/>
</dbReference>
<evidence type="ECO:0000256" key="3">
    <source>
        <dbReference type="ARBA" id="ARBA00022448"/>
    </source>
</evidence>
<protein>
    <submittedName>
        <fullName evidence="20">TonB-dependent siderophore receptor</fullName>
    </submittedName>
</protein>
<dbReference type="InterPro" id="IPR010105">
    <property type="entry name" value="TonB_sidphr_rcpt"/>
</dbReference>
<evidence type="ECO:0000256" key="2">
    <source>
        <dbReference type="ARBA" id="ARBA00009810"/>
    </source>
</evidence>
<comment type="similarity">
    <text evidence="2 14 16">Belongs to the TonB-dependent receptor family.</text>
</comment>
<keyword evidence="4 14" id="KW-1134">Transmembrane beta strand</keyword>
<evidence type="ECO:0000256" key="13">
    <source>
        <dbReference type="ARBA" id="ARBA00023237"/>
    </source>
</evidence>
<accession>A0A9X7U8M1</accession>
<evidence type="ECO:0000256" key="4">
    <source>
        <dbReference type="ARBA" id="ARBA00022452"/>
    </source>
</evidence>
<evidence type="ECO:0000259" key="18">
    <source>
        <dbReference type="Pfam" id="PF00593"/>
    </source>
</evidence>
<dbReference type="InterPro" id="IPR010917">
    <property type="entry name" value="TonB_rcpt_CS"/>
</dbReference>
<keyword evidence="11 14" id="KW-0472">Membrane</keyword>
<keyword evidence="9" id="KW-0406">Ion transport</keyword>
<keyword evidence="3 14" id="KW-0813">Transport</keyword>
<dbReference type="AlphaFoldDB" id="A0A9X7U8M1"/>
<dbReference type="GO" id="GO:0038023">
    <property type="term" value="F:signaling receptor activity"/>
    <property type="evidence" value="ECO:0007669"/>
    <property type="project" value="InterPro"/>
</dbReference>
<dbReference type="GO" id="GO:0015891">
    <property type="term" value="P:siderophore transport"/>
    <property type="evidence" value="ECO:0007669"/>
    <property type="project" value="InterPro"/>
</dbReference>
<evidence type="ECO:0000313" key="20">
    <source>
        <dbReference type="EMBL" id="QNG43924.1"/>
    </source>
</evidence>
<organism evidence="20 21">
    <name type="scientific">Sphingobium yanoikuyae</name>
    <name type="common">Sphingomonas yanoikuyae</name>
    <dbReference type="NCBI Taxonomy" id="13690"/>
    <lineage>
        <taxon>Bacteria</taxon>
        <taxon>Pseudomonadati</taxon>
        <taxon>Pseudomonadota</taxon>
        <taxon>Alphaproteobacteria</taxon>
        <taxon>Sphingomonadales</taxon>
        <taxon>Sphingomonadaceae</taxon>
        <taxon>Sphingobium</taxon>
    </lineage>
</organism>
<keyword evidence="10 16" id="KW-0798">TonB box</keyword>
<dbReference type="SUPFAM" id="SSF56935">
    <property type="entry name" value="Porins"/>
    <property type="match status" value="1"/>
</dbReference>
<dbReference type="Gene3D" id="2.170.130.10">
    <property type="entry name" value="TonB-dependent receptor, plug domain"/>
    <property type="match status" value="1"/>
</dbReference>
<evidence type="ECO:0000256" key="15">
    <source>
        <dbReference type="PROSITE-ProRule" id="PRU10144"/>
    </source>
</evidence>
<dbReference type="Pfam" id="PF00593">
    <property type="entry name" value="TonB_dep_Rec_b-barrel"/>
    <property type="match status" value="1"/>
</dbReference>
<dbReference type="PANTHER" id="PTHR32552:SF82">
    <property type="entry name" value="FCUA PROTEIN"/>
    <property type="match status" value="1"/>
</dbReference>
<dbReference type="InterPro" id="IPR036942">
    <property type="entry name" value="Beta-barrel_TonB_sf"/>
</dbReference>
<keyword evidence="12 20" id="KW-0675">Receptor</keyword>
<dbReference type="RefSeq" id="WP_185703445.1">
    <property type="nucleotide sequence ID" value="NZ_JBJYKA010000012.1"/>
</dbReference>
<dbReference type="InterPro" id="IPR039426">
    <property type="entry name" value="TonB-dep_rcpt-like"/>
</dbReference>
<dbReference type="Proteomes" id="UP000515377">
    <property type="component" value="Chromosome"/>
</dbReference>
<dbReference type="PROSITE" id="PS52016">
    <property type="entry name" value="TONB_DEPENDENT_REC_3"/>
    <property type="match status" value="1"/>
</dbReference>
<evidence type="ECO:0000256" key="17">
    <source>
        <dbReference type="SAM" id="SignalP"/>
    </source>
</evidence>
<feature type="domain" description="TonB-dependent receptor-like beta-barrel" evidence="18">
    <location>
        <begin position="269"/>
        <end position="683"/>
    </location>
</feature>
<dbReference type="GO" id="GO:0009279">
    <property type="term" value="C:cell outer membrane"/>
    <property type="evidence" value="ECO:0007669"/>
    <property type="project" value="UniProtKB-SubCell"/>
</dbReference>
<feature type="domain" description="TonB-dependent receptor plug" evidence="19">
    <location>
        <begin position="70"/>
        <end position="169"/>
    </location>
</feature>
<evidence type="ECO:0000259" key="19">
    <source>
        <dbReference type="Pfam" id="PF07715"/>
    </source>
</evidence>
<evidence type="ECO:0000256" key="6">
    <source>
        <dbReference type="ARBA" id="ARBA00022692"/>
    </source>
</evidence>
<comment type="subcellular location">
    <subcellularLocation>
        <location evidence="1 14">Cell outer membrane</location>
        <topology evidence="1 14">Multi-pass membrane protein</topology>
    </subcellularLocation>
</comment>
<dbReference type="Gene3D" id="2.40.170.20">
    <property type="entry name" value="TonB-dependent receptor, beta-barrel domain"/>
    <property type="match status" value="1"/>
</dbReference>
<dbReference type="CDD" id="cd01347">
    <property type="entry name" value="ligand_gated_channel"/>
    <property type="match status" value="1"/>
</dbReference>
<dbReference type="NCBIfam" id="TIGR01783">
    <property type="entry name" value="TonB-siderophor"/>
    <property type="match status" value="1"/>
</dbReference>
<evidence type="ECO:0000256" key="1">
    <source>
        <dbReference type="ARBA" id="ARBA00004571"/>
    </source>
</evidence>
<evidence type="ECO:0000256" key="12">
    <source>
        <dbReference type="ARBA" id="ARBA00023170"/>
    </source>
</evidence>
<feature type="short sequence motif" description="TonB C-terminal box" evidence="15">
    <location>
        <begin position="696"/>
        <end position="713"/>
    </location>
</feature>
<keyword evidence="8" id="KW-0408">Iron</keyword>
<evidence type="ECO:0000313" key="21">
    <source>
        <dbReference type="Proteomes" id="UP000515377"/>
    </source>
</evidence>
<dbReference type="InterPro" id="IPR037066">
    <property type="entry name" value="Plug_dom_sf"/>
</dbReference>
<name>A0A9X7U8M1_SPHYA</name>
<dbReference type="PROSITE" id="PS01156">
    <property type="entry name" value="TONB_DEPENDENT_REC_2"/>
    <property type="match status" value="1"/>
</dbReference>
<evidence type="ECO:0000256" key="7">
    <source>
        <dbReference type="ARBA" id="ARBA00022729"/>
    </source>
</evidence>
<dbReference type="PANTHER" id="PTHR32552">
    <property type="entry name" value="FERRICHROME IRON RECEPTOR-RELATED"/>
    <property type="match status" value="1"/>
</dbReference>
<dbReference type="EMBL" id="CP060122">
    <property type="protein sequence ID" value="QNG43924.1"/>
    <property type="molecule type" value="Genomic_DNA"/>
</dbReference>
<dbReference type="Pfam" id="PF07715">
    <property type="entry name" value="Plug"/>
    <property type="match status" value="1"/>
</dbReference>
<dbReference type="InterPro" id="IPR012910">
    <property type="entry name" value="Plug_dom"/>
</dbReference>
<feature type="signal peptide" evidence="17">
    <location>
        <begin position="1"/>
        <end position="22"/>
    </location>
</feature>
<evidence type="ECO:0000256" key="16">
    <source>
        <dbReference type="RuleBase" id="RU003357"/>
    </source>
</evidence>
<keyword evidence="6 14" id="KW-0812">Transmembrane</keyword>
<keyword evidence="13 14" id="KW-0998">Cell outer membrane</keyword>
<dbReference type="InterPro" id="IPR000531">
    <property type="entry name" value="Beta-barrel_TonB"/>
</dbReference>
<evidence type="ECO:0000256" key="5">
    <source>
        <dbReference type="ARBA" id="ARBA00022496"/>
    </source>
</evidence>
<proteinExistence type="inferred from homology"/>
<evidence type="ECO:0000256" key="8">
    <source>
        <dbReference type="ARBA" id="ARBA00023004"/>
    </source>
</evidence>
<gene>
    <name evidence="20" type="ORF">H3V42_18660</name>
</gene>
<reference evidence="20 21" key="1">
    <citation type="submission" date="2020-07" db="EMBL/GenBank/DDBJ databases">
        <title>Whole genome sequence of Sphingobium yanoikuyae A3.</title>
        <authorList>
            <person name="Han S.-S."/>
        </authorList>
    </citation>
    <scope>NUCLEOTIDE SEQUENCE [LARGE SCALE GENOMIC DNA]</scope>
    <source>
        <strain evidence="20 21">A3</strain>
    </source>
</reference>
<sequence length="713" mass="76413">MSWVLRGASLAALAMASAPVLAQETTEGRVQLASADRSDVDTIIVNGQRVVGDGQVATTARIGILGDQDVLDTPFSTSSLTSEFIANQQANSLTEVVENDPSVHSVYGGRGASWTTTFLIRGFQSRSTDDVAVNGLFGLVNYAPSINYVDRVDIFKGPSSFLNGGVGGVGGTFNFAPKRASEAGNRHIGVSYLSDSILGTEVDFGQRFGNFGARVTGVYRDGDGKINGSTFKQQNASLGLDYATDSFKIGADFIYEDTFNRGYLYLVSLAGYPASAPFPRPVEGQHRGQPDWMGAGYISRIGTVRAEWTFAKDWTATAAYGHSFTSGGYDSYCTVELLDTAGTTRCNVFGYYSQEKNDSADVSVRGKFTTGPISHSIVFGGNYINRVGENSGSIPFPTSYTFNYYNEADRPSRPTFPTRPAVLLGSKRRITGFFVGDTLGIADDLVTATVGVRKTVVRTLSFNRAGVQTSITDKGKWTPVVAATVQPTPWLTFYGNFIKALEPGGIAGGTAANAGEAFPPLTSEQVEGGAKARFGGVLATAALFRIRKANQYLDARTNLYTQDGLQENKGLELSVAGTVLPHLNLIAGATWIDAKQLRTAGGAFDGKKAPGVPKFTSVINADYDLPWIEGLTLSSSLFYTSRSTVDNLNTREADSWVRVDLGASYRFKVSDVSFVARASVENVANKRYWVTSFSNLLSQGVPRSLALSLSADF</sequence>
<keyword evidence="5" id="KW-0410">Iron transport</keyword>
<evidence type="ECO:0000256" key="9">
    <source>
        <dbReference type="ARBA" id="ARBA00023065"/>
    </source>
</evidence>
<feature type="chain" id="PRO_5040930398" evidence="17">
    <location>
        <begin position="23"/>
        <end position="713"/>
    </location>
</feature>